<accession>A0ABQ1LRC5</accession>
<keyword evidence="1" id="KW-0378">Hydrolase</keyword>
<dbReference type="InterPro" id="IPR014553">
    <property type="entry name" value="Aminopept"/>
</dbReference>
<dbReference type="Proteomes" id="UP000636010">
    <property type="component" value="Unassembled WGS sequence"/>
</dbReference>
<sequence length="344" mass="40024">MKISSRHIAGIFLVIVALIVAAKWELVSYGLMQAKGQWEVISKAQPLEDFLESDEVPDSIKQKILLVNEIKSYAVTELNMPASDQYTKMYDQKGKDILWVVTASHPYQLSNYSWEFPFLGKVEYKGFFIYDKALELESELRSKGYDTRLRSVGAWSTLGWLNDPILSNVLAYSEGRLAEMIIHELTHDVVYIKDSVNFNENLASFIGAKGAVGFLQKHYPNDSTILSRYKKRLTDKETLNTFISGWLPRFKRVYQEIRHLSVVEKEQIKYETFENFKAELKEVQFFNPDYGKFIIENPDFNNAHLLSYKRYGGTQSVLEEEFKREHHSDLKKMLNYYATHFNSL</sequence>
<dbReference type="GO" id="GO:0004177">
    <property type="term" value="F:aminopeptidase activity"/>
    <property type="evidence" value="ECO:0007669"/>
    <property type="project" value="UniProtKB-KW"/>
</dbReference>
<dbReference type="RefSeq" id="WP_188461338.1">
    <property type="nucleotide sequence ID" value="NZ_BAABHU010000003.1"/>
</dbReference>
<proteinExistence type="predicted"/>
<evidence type="ECO:0000313" key="2">
    <source>
        <dbReference type="Proteomes" id="UP000636010"/>
    </source>
</evidence>
<name>A0ABQ1LRC5_9BACT</name>
<protein>
    <submittedName>
        <fullName evidence="1">Aminopeptidase</fullName>
    </submittedName>
</protein>
<evidence type="ECO:0000313" key="1">
    <source>
        <dbReference type="EMBL" id="GGC28475.1"/>
    </source>
</evidence>
<gene>
    <name evidence="1" type="ORF">GCM10011506_12340</name>
</gene>
<comment type="caution">
    <text evidence="1">The sequence shown here is derived from an EMBL/GenBank/DDBJ whole genome shotgun (WGS) entry which is preliminary data.</text>
</comment>
<dbReference type="EMBL" id="BMEC01000003">
    <property type="protein sequence ID" value="GGC28475.1"/>
    <property type="molecule type" value="Genomic_DNA"/>
</dbReference>
<dbReference type="Pfam" id="PF10023">
    <property type="entry name" value="Aminopep"/>
    <property type="match status" value="1"/>
</dbReference>
<keyword evidence="2" id="KW-1185">Reference proteome</keyword>
<organism evidence="1 2">
    <name type="scientific">Marivirga lumbricoides</name>
    <dbReference type="NCBI Taxonomy" id="1046115"/>
    <lineage>
        <taxon>Bacteria</taxon>
        <taxon>Pseudomonadati</taxon>
        <taxon>Bacteroidota</taxon>
        <taxon>Cytophagia</taxon>
        <taxon>Cytophagales</taxon>
        <taxon>Marivirgaceae</taxon>
        <taxon>Marivirga</taxon>
    </lineage>
</organism>
<keyword evidence="1" id="KW-0645">Protease</keyword>
<keyword evidence="1" id="KW-0031">Aminopeptidase</keyword>
<reference evidence="2" key="1">
    <citation type="journal article" date="2019" name="Int. J. Syst. Evol. Microbiol.">
        <title>The Global Catalogue of Microorganisms (GCM) 10K type strain sequencing project: providing services to taxonomists for standard genome sequencing and annotation.</title>
        <authorList>
            <consortium name="The Broad Institute Genomics Platform"/>
            <consortium name="The Broad Institute Genome Sequencing Center for Infectious Disease"/>
            <person name="Wu L."/>
            <person name="Ma J."/>
        </authorList>
    </citation>
    <scope>NUCLEOTIDE SEQUENCE [LARGE SCALE GENOMIC DNA]</scope>
    <source>
        <strain evidence="2">CGMCC 1.10832</strain>
    </source>
</reference>